<dbReference type="EMBL" id="JAJSOW010000101">
    <property type="protein sequence ID" value="KAI9181693.1"/>
    <property type="molecule type" value="Genomic_DNA"/>
</dbReference>
<keyword evidence="3" id="KW-1185">Reference proteome</keyword>
<evidence type="ECO:0008006" key="4">
    <source>
        <dbReference type="Google" id="ProtNLM"/>
    </source>
</evidence>
<evidence type="ECO:0000313" key="3">
    <source>
        <dbReference type="Proteomes" id="UP001064489"/>
    </source>
</evidence>
<name>A0AAD5J082_ACENE</name>
<dbReference type="Proteomes" id="UP001064489">
    <property type="component" value="Chromosome 4"/>
</dbReference>
<evidence type="ECO:0000313" key="2">
    <source>
        <dbReference type="EMBL" id="KAI9181693.1"/>
    </source>
</evidence>
<proteinExistence type="predicted"/>
<keyword evidence="1" id="KW-0812">Transmembrane</keyword>
<accession>A0AAD5J082</accession>
<comment type="caution">
    <text evidence="2">The sequence shown here is derived from an EMBL/GenBank/DDBJ whole genome shotgun (WGS) entry which is preliminary data.</text>
</comment>
<keyword evidence="1" id="KW-1133">Transmembrane helix</keyword>
<sequence>MFSSNVFLTSFQSQEREKKQRVARCSFGGRCCFPVPLLLCSPFSAVAAAALGYELLLVSRWRWLMVTRFQSMTLCCSSASAFRLRSSFGLSVAVVPRGLLVGSTAAVIVWDQCAAWFSGWISCGCLLLVPRGLWLNQLRQFLKCTSLFIESAATILSSSSG</sequence>
<keyword evidence="1" id="KW-0472">Membrane</keyword>
<protein>
    <recommendedName>
        <fullName evidence="4">Transmembrane protein</fullName>
    </recommendedName>
</protein>
<evidence type="ECO:0000256" key="1">
    <source>
        <dbReference type="SAM" id="Phobius"/>
    </source>
</evidence>
<dbReference type="AlphaFoldDB" id="A0AAD5J082"/>
<feature type="transmembrane region" description="Helical" evidence="1">
    <location>
        <begin position="88"/>
        <end position="110"/>
    </location>
</feature>
<feature type="transmembrane region" description="Helical" evidence="1">
    <location>
        <begin position="116"/>
        <end position="134"/>
    </location>
</feature>
<organism evidence="2 3">
    <name type="scientific">Acer negundo</name>
    <name type="common">Box elder</name>
    <dbReference type="NCBI Taxonomy" id="4023"/>
    <lineage>
        <taxon>Eukaryota</taxon>
        <taxon>Viridiplantae</taxon>
        <taxon>Streptophyta</taxon>
        <taxon>Embryophyta</taxon>
        <taxon>Tracheophyta</taxon>
        <taxon>Spermatophyta</taxon>
        <taxon>Magnoliopsida</taxon>
        <taxon>eudicotyledons</taxon>
        <taxon>Gunneridae</taxon>
        <taxon>Pentapetalae</taxon>
        <taxon>rosids</taxon>
        <taxon>malvids</taxon>
        <taxon>Sapindales</taxon>
        <taxon>Sapindaceae</taxon>
        <taxon>Hippocastanoideae</taxon>
        <taxon>Acereae</taxon>
        <taxon>Acer</taxon>
    </lineage>
</organism>
<feature type="transmembrane region" description="Helical" evidence="1">
    <location>
        <begin position="36"/>
        <end position="58"/>
    </location>
</feature>
<reference evidence="2" key="2">
    <citation type="submission" date="2023-02" db="EMBL/GenBank/DDBJ databases">
        <authorList>
            <person name="Swenson N.G."/>
            <person name="Wegrzyn J.L."/>
            <person name="Mcevoy S.L."/>
        </authorList>
    </citation>
    <scope>NUCLEOTIDE SEQUENCE</scope>
    <source>
        <strain evidence="2">91603</strain>
        <tissue evidence="2">Leaf</tissue>
    </source>
</reference>
<reference evidence="2" key="1">
    <citation type="journal article" date="2022" name="Plant J.">
        <title>Strategies of tolerance reflected in two North American maple genomes.</title>
        <authorList>
            <person name="McEvoy S.L."/>
            <person name="Sezen U.U."/>
            <person name="Trouern-Trend A."/>
            <person name="McMahon S.M."/>
            <person name="Schaberg P.G."/>
            <person name="Yang J."/>
            <person name="Wegrzyn J.L."/>
            <person name="Swenson N.G."/>
        </authorList>
    </citation>
    <scope>NUCLEOTIDE SEQUENCE</scope>
    <source>
        <strain evidence="2">91603</strain>
    </source>
</reference>
<gene>
    <name evidence="2" type="ORF">LWI28_017608</name>
</gene>